<dbReference type="GO" id="GO:0034511">
    <property type="term" value="F:U3 snoRNA binding"/>
    <property type="evidence" value="ECO:0007669"/>
    <property type="project" value="InterPro"/>
</dbReference>
<dbReference type="InterPro" id="IPR015943">
    <property type="entry name" value="WD40/YVTN_repeat-like_dom_sf"/>
</dbReference>
<feature type="repeat" description="WD" evidence="5">
    <location>
        <begin position="267"/>
        <end position="307"/>
    </location>
</feature>
<dbReference type="PANTHER" id="PTHR19865:SF0">
    <property type="entry name" value="U3 SMALL NUCLEOLAR RNA-INTERACTING PROTEIN 2"/>
    <property type="match status" value="1"/>
</dbReference>
<evidence type="ECO:0000256" key="6">
    <source>
        <dbReference type="SAM" id="MobiDB-lite"/>
    </source>
</evidence>
<dbReference type="PANTHER" id="PTHR19865">
    <property type="entry name" value="U3 SMALL NUCLEOLAR RNA INTERACTING PROTEIN 2"/>
    <property type="match status" value="1"/>
</dbReference>
<organism evidence="7">
    <name type="scientific">Noctiluca scintillans</name>
    <name type="common">Sea sparkle</name>
    <name type="synonym">Red tide dinoflagellate</name>
    <dbReference type="NCBI Taxonomy" id="2966"/>
    <lineage>
        <taxon>Eukaryota</taxon>
        <taxon>Sar</taxon>
        <taxon>Alveolata</taxon>
        <taxon>Dinophyceae</taxon>
        <taxon>Noctilucales</taxon>
        <taxon>Noctilucaceae</taxon>
        <taxon>Noctiluca</taxon>
    </lineage>
</organism>
<dbReference type="InterPro" id="IPR020472">
    <property type="entry name" value="WD40_PAC1"/>
</dbReference>
<dbReference type="SMART" id="SM00320">
    <property type="entry name" value="WD40"/>
    <property type="match status" value="6"/>
</dbReference>
<evidence type="ECO:0000256" key="3">
    <source>
        <dbReference type="ARBA" id="ARBA00022737"/>
    </source>
</evidence>
<accession>A0A7S1AIN4</accession>
<evidence type="ECO:0000256" key="5">
    <source>
        <dbReference type="PROSITE-ProRule" id="PRU00221"/>
    </source>
</evidence>
<dbReference type="SUPFAM" id="SSF50978">
    <property type="entry name" value="WD40 repeat-like"/>
    <property type="match status" value="1"/>
</dbReference>
<dbReference type="PROSITE" id="PS50294">
    <property type="entry name" value="WD_REPEATS_REGION"/>
    <property type="match status" value="1"/>
</dbReference>
<dbReference type="InterPro" id="IPR039241">
    <property type="entry name" value="Rrp9-like"/>
</dbReference>
<dbReference type="EMBL" id="HBFQ01042144">
    <property type="protein sequence ID" value="CAD8855445.1"/>
    <property type="molecule type" value="Transcribed_RNA"/>
</dbReference>
<evidence type="ECO:0000256" key="2">
    <source>
        <dbReference type="ARBA" id="ARBA00022574"/>
    </source>
</evidence>
<dbReference type="InterPro" id="IPR001680">
    <property type="entry name" value="WD40_rpt"/>
</dbReference>
<dbReference type="PRINTS" id="PR00320">
    <property type="entry name" value="GPROTEINBRPT"/>
</dbReference>
<dbReference type="AlphaFoldDB" id="A0A7S1AIN4"/>
<feature type="compositionally biased region" description="Basic and acidic residues" evidence="6">
    <location>
        <begin position="8"/>
        <end position="31"/>
    </location>
</feature>
<evidence type="ECO:0000256" key="4">
    <source>
        <dbReference type="ARBA" id="ARBA00023242"/>
    </source>
</evidence>
<protein>
    <submittedName>
        <fullName evidence="7">Uncharacterized protein</fullName>
    </submittedName>
</protein>
<reference evidence="7" key="1">
    <citation type="submission" date="2021-01" db="EMBL/GenBank/DDBJ databases">
        <authorList>
            <person name="Corre E."/>
            <person name="Pelletier E."/>
            <person name="Niang G."/>
            <person name="Scheremetjew M."/>
            <person name="Finn R."/>
            <person name="Kale V."/>
            <person name="Holt S."/>
            <person name="Cochrane G."/>
            <person name="Meng A."/>
            <person name="Brown T."/>
            <person name="Cohen L."/>
        </authorList>
    </citation>
    <scope>NUCLEOTIDE SEQUENCE</scope>
</reference>
<dbReference type="InterPro" id="IPR036322">
    <property type="entry name" value="WD40_repeat_dom_sf"/>
</dbReference>
<feature type="repeat" description="WD" evidence="5">
    <location>
        <begin position="141"/>
        <end position="173"/>
    </location>
</feature>
<dbReference type="GO" id="GO:0032040">
    <property type="term" value="C:small-subunit processome"/>
    <property type="evidence" value="ECO:0007669"/>
    <property type="project" value="TreeGrafter"/>
</dbReference>
<name>A0A7S1AIN4_NOCSC</name>
<evidence type="ECO:0000256" key="1">
    <source>
        <dbReference type="ARBA" id="ARBA00004123"/>
    </source>
</evidence>
<dbReference type="Pfam" id="PF00400">
    <property type="entry name" value="WD40"/>
    <property type="match status" value="4"/>
</dbReference>
<dbReference type="PROSITE" id="PS50082">
    <property type="entry name" value="WD_REPEATS_2"/>
    <property type="match status" value="5"/>
</dbReference>
<keyword evidence="4" id="KW-0539">Nucleus</keyword>
<comment type="subcellular location">
    <subcellularLocation>
        <location evidence="1">Nucleus</location>
    </subcellularLocation>
</comment>
<proteinExistence type="predicted"/>
<feature type="repeat" description="WD" evidence="5">
    <location>
        <begin position="90"/>
        <end position="131"/>
    </location>
</feature>
<dbReference type="Gene3D" id="2.130.10.10">
    <property type="entry name" value="YVTN repeat-like/Quinoprotein amine dehydrogenase"/>
    <property type="match status" value="1"/>
</dbReference>
<sequence>MVKRKKLPAKEVDEQEIASDHENSDQERSASEDDFFETPDEKRVRLAKEYLQKFDGKTEVQEQLVQDLDEKEGRSRFQVADFTYGEPHFHRGHKFAATCSWLTEDDRTLFTGSKDCAILRWDVETGSKDVFHAGGRNRFECGGHFQSVLGVCGMESRQMVITAGADRLLRFWDPRTSGTACFAKLHGHQGAITSVVADLDGKHVYTTSTDKTMRQWDVVARRQTSTLLGHMSGATSLDMASKGRPVTGGEDKTVRVWNIERDTHLIFNKHTYSVDAVAALDHQKFVSGSQDGVINVWSSTSKKPLGTASIGNHWVSALSAMKRSNMFFSGSTDCFLRSWCLVDNKVELALPPLKAPGRINSISVGRRILACAVGKEHKFGRWFYEQPLRNGVFFVPISYGEN</sequence>
<feature type="repeat" description="WD" evidence="5">
    <location>
        <begin position="185"/>
        <end position="226"/>
    </location>
</feature>
<feature type="region of interest" description="Disordered" evidence="6">
    <location>
        <begin position="1"/>
        <end position="40"/>
    </location>
</feature>
<gene>
    <name evidence="7" type="ORF">NSCI0253_LOCUS29797</name>
</gene>
<evidence type="ECO:0000313" key="7">
    <source>
        <dbReference type="EMBL" id="CAD8855445.1"/>
    </source>
</evidence>
<keyword evidence="2 5" id="KW-0853">WD repeat</keyword>
<feature type="repeat" description="WD" evidence="5">
    <location>
        <begin position="227"/>
        <end position="267"/>
    </location>
</feature>
<keyword evidence="3" id="KW-0677">Repeat</keyword>